<proteinExistence type="predicted"/>
<dbReference type="Proteomes" id="UP001162480">
    <property type="component" value="Chromosome 25"/>
</dbReference>
<reference evidence="1" key="1">
    <citation type="submission" date="2023-08" db="EMBL/GenBank/DDBJ databases">
        <authorList>
            <person name="Alioto T."/>
            <person name="Alioto T."/>
            <person name="Gomez Garrido J."/>
        </authorList>
    </citation>
    <scope>NUCLEOTIDE SEQUENCE</scope>
</reference>
<keyword evidence="2" id="KW-1185">Reference proteome</keyword>
<gene>
    <name evidence="1" type="ORF">OCTVUL_1B030410</name>
</gene>
<evidence type="ECO:0000313" key="1">
    <source>
        <dbReference type="EMBL" id="CAI9740703.1"/>
    </source>
</evidence>
<dbReference type="EMBL" id="OX597838">
    <property type="protein sequence ID" value="CAI9740703.1"/>
    <property type="molecule type" value="Genomic_DNA"/>
</dbReference>
<accession>A0AA36BU77</accession>
<protein>
    <submittedName>
        <fullName evidence="1">Uncharacterized protein</fullName>
    </submittedName>
</protein>
<name>A0AA36BU77_OCTVU</name>
<dbReference type="AlphaFoldDB" id="A0AA36BU77"/>
<organism evidence="1 2">
    <name type="scientific">Octopus vulgaris</name>
    <name type="common">Common octopus</name>
    <dbReference type="NCBI Taxonomy" id="6645"/>
    <lineage>
        <taxon>Eukaryota</taxon>
        <taxon>Metazoa</taxon>
        <taxon>Spiralia</taxon>
        <taxon>Lophotrochozoa</taxon>
        <taxon>Mollusca</taxon>
        <taxon>Cephalopoda</taxon>
        <taxon>Coleoidea</taxon>
        <taxon>Octopodiformes</taxon>
        <taxon>Octopoda</taxon>
        <taxon>Incirrata</taxon>
        <taxon>Octopodidae</taxon>
        <taxon>Octopus</taxon>
    </lineage>
</organism>
<evidence type="ECO:0000313" key="2">
    <source>
        <dbReference type="Proteomes" id="UP001162480"/>
    </source>
</evidence>
<sequence>MCIYVYVCIKCIPEIFRLFQERPFLISKKYETLSSFEVGSSNFSVLILGLQPFYEGPMVGLEVGSSNFSALILGLQPFYEGPMVDLQSEDVQDSCHTLLHLQINCPLVYSSVWGTAKSQREQGLNCGEDEGQF</sequence>